<comment type="caution">
    <text evidence="2">The sequence shown here is derived from an EMBL/GenBank/DDBJ whole genome shotgun (WGS) entry which is preliminary data.</text>
</comment>
<protein>
    <submittedName>
        <fullName evidence="2">Uncharacterized protein</fullName>
    </submittedName>
</protein>
<evidence type="ECO:0000313" key="3">
    <source>
        <dbReference type="Proteomes" id="UP001500542"/>
    </source>
</evidence>
<evidence type="ECO:0000313" key="2">
    <source>
        <dbReference type="EMBL" id="GAA0928387.1"/>
    </source>
</evidence>
<accession>A0ABN1PHT1</accession>
<sequence length="80" mass="9177">MRINLTDQNLRLIQHDPPLRVTQRPPRDMPPELRHRANGPQPMIRTENNTVWLSHDSTTPGKVAHQHPPTWPALQALGRA</sequence>
<evidence type="ECO:0000256" key="1">
    <source>
        <dbReference type="SAM" id="MobiDB-lite"/>
    </source>
</evidence>
<dbReference type="Proteomes" id="UP001500542">
    <property type="component" value="Unassembled WGS sequence"/>
</dbReference>
<reference evidence="2 3" key="1">
    <citation type="journal article" date="2019" name="Int. J. Syst. Evol. Microbiol.">
        <title>The Global Catalogue of Microorganisms (GCM) 10K type strain sequencing project: providing services to taxonomists for standard genome sequencing and annotation.</title>
        <authorList>
            <consortium name="The Broad Institute Genomics Platform"/>
            <consortium name="The Broad Institute Genome Sequencing Center for Infectious Disease"/>
            <person name="Wu L."/>
            <person name="Ma J."/>
        </authorList>
    </citation>
    <scope>NUCLEOTIDE SEQUENCE [LARGE SCALE GENOMIC DNA]</scope>
    <source>
        <strain evidence="2 3">JCM 10977</strain>
    </source>
</reference>
<gene>
    <name evidence="2" type="ORF">GCM10009554_09880</name>
</gene>
<feature type="region of interest" description="Disordered" evidence="1">
    <location>
        <begin position="15"/>
        <end position="45"/>
    </location>
</feature>
<organism evidence="2 3">
    <name type="scientific">Kribbella koreensis</name>
    <dbReference type="NCBI Taxonomy" id="57909"/>
    <lineage>
        <taxon>Bacteria</taxon>
        <taxon>Bacillati</taxon>
        <taxon>Actinomycetota</taxon>
        <taxon>Actinomycetes</taxon>
        <taxon>Propionibacteriales</taxon>
        <taxon>Kribbellaceae</taxon>
        <taxon>Kribbella</taxon>
    </lineage>
</organism>
<proteinExistence type="predicted"/>
<name>A0ABN1PHT1_9ACTN</name>
<keyword evidence="3" id="KW-1185">Reference proteome</keyword>
<feature type="compositionally biased region" description="Basic and acidic residues" evidence="1">
    <location>
        <begin position="25"/>
        <end position="35"/>
    </location>
</feature>
<dbReference type="EMBL" id="BAAAHK010000003">
    <property type="protein sequence ID" value="GAA0928387.1"/>
    <property type="molecule type" value="Genomic_DNA"/>
</dbReference>